<dbReference type="CDD" id="cd00093">
    <property type="entry name" value="HTH_XRE"/>
    <property type="match status" value="1"/>
</dbReference>
<dbReference type="PANTHER" id="PTHR43236">
    <property type="entry name" value="ANTITOXIN HIGA1"/>
    <property type="match status" value="1"/>
</dbReference>
<dbReference type="InterPro" id="IPR052345">
    <property type="entry name" value="Rad_response_metalloprotease"/>
</dbReference>
<dbReference type="Pfam" id="PF06114">
    <property type="entry name" value="Peptidase_M78"/>
    <property type="match status" value="1"/>
</dbReference>
<comment type="caution">
    <text evidence="3">The sequence shown here is derived from an EMBL/GenBank/DDBJ whole genome shotgun (WGS) entry which is preliminary data.</text>
</comment>
<dbReference type="Pfam" id="PF01381">
    <property type="entry name" value="HTH_3"/>
    <property type="match status" value="1"/>
</dbReference>
<dbReference type="InterPro" id="IPR010359">
    <property type="entry name" value="IrrE_HExxH"/>
</dbReference>
<accession>A0ABU8D7E3</accession>
<dbReference type="Gene3D" id="1.10.10.2910">
    <property type="match status" value="1"/>
</dbReference>
<evidence type="ECO:0000256" key="1">
    <source>
        <dbReference type="ARBA" id="ARBA00007227"/>
    </source>
</evidence>
<protein>
    <submittedName>
        <fullName evidence="3">XRE family transcriptional regulator</fullName>
    </submittedName>
</protein>
<dbReference type="RefSeq" id="WP_336132672.1">
    <property type="nucleotide sequence ID" value="NZ_JBANDL010000002.1"/>
</dbReference>
<comment type="similarity">
    <text evidence="1">Belongs to the short-chain fatty acyl-CoA assimilation regulator (ScfR) family.</text>
</comment>
<gene>
    <name evidence="3" type="ORF">V2J18_19865</name>
</gene>
<keyword evidence="4" id="KW-1185">Reference proteome</keyword>
<dbReference type="SMART" id="SM00530">
    <property type="entry name" value="HTH_XRE"/>
    <property type="match status" value="1"/>
</dbReference>
<dbReference type="Proteomes" id="UP001387215">
    <property type="component" value="Unassembled WGS sequence"/>
</dbReference>
<organism evidence="3 4">
    <name type="scientific">Lysobacter firmicutimachus</name>
    <dbReference type="NCBI Taxonomy" id="1792846"/>
    <lineage>
        <taxon>Bacteria</taxon>
        <taxon>Pseudomonadati</taxon>
        <taxon>Pseudomonadota</taxon>
        <taxon>Gammaproteobacteria</taxon>
        <taxon>Lysobacterales</taxon>
        <taxon>Lysobacteraceae</taxon>
        <taxon>Lysobacter</taxon>
    </lineage>
</organism>
<dbReference type="InterPro" id="IPR010982">
    <property type="entry name" value="Lambda_DNA-bd_dom_sf"/>
</dbReference>
<dbReference type="EMBL" id="JBANDL010000002">
    <property type="protein sequence ID" value="MEI2456918.1"/>
    <property type="molecule type" value="Genomic_DNA"/>
</dbReference>
<sequence length="379" mass="42171">MSGVRDSVFNGGQMRLARHYLGLTLQDIADIVGKTRQFISQLETGKAKPGVNDPIVDLLAEALKVRPSFLFSFSVPQIAEEQAHFRKLATTKASTRQTVLARGSIFDQVVEYIDRHVKLPAVDFPDYSGFETAEEIERASERLRAHWGLGLGPISHMVRVVERAGAVVAFFREASTEVDALSITSRRPVIVRNDAKRSPFRQRFDIAHELGHLVLHEGHVTGDRKTETEANRFASAFLLPRSTFLKAFPRRGGRLDWSGIRDLKLTFMVSKAAILYRAKSLGLIDDAQYLSAVITLKNRGEAIEEAEDALAVKEDGEVVVQALQIMKSVHGIGFTRLANDLGVLPDFLSKIIPAPIEESMDVESEGRVMRPFLRVVDVK</sequence>
<dbReference type="InterPro" id="IPR001387">
    <property type="entry name" value="Cro/C1-type_HTH"/>
</dbReference>
<evidence type="ECO:0000313" key="3">
    <source>
        <dbReference type="EMBL" id="MEI2456918.1"/>
    </source>
</evidence>
<evidence type="ECO:0000313" key="4">
    <source>
        <dbReference type="Proteomes" id="UP001387215"/>
    </source>
</evidence>
<reference evidence="3 4" key="1">
    <citation type="submission" date="2024-02" db="EMBL/GenBank/DDBJ databases">
        <title>Lysobacter Genome Sequencing and Mining.</title>
        <authorList>
            <person name="Bierman J."/>
            <person name="Walker M.C."/>
        </authorList>
    </citation>
    <scope>NUCLEOTIDE SEQUENCE [LARGE SCALE GENOMIC DNA]</scope>
    <source>
        <strain evidence="3 4">PB6250</strain>
    </source>
</reference>
<evidence type="ECO:0000259" key="2">
    <source>
        <dbReference type="PROSITE" id="PS50943"/>
    </source>
</evidence>
<feature type="domain" description="HTH cro/C1-type" evidence="2">
    <location>
        <begin position="14"/>
        <end position="70"/>
    </location>
</feature>
<name>A0ABU8D7E3_9GAMM</name>
<dbReference type="SUPFAM" id="SSF47413">
    <property type="entry name" value="lambda repressor-like DNA-binding domains"/>
    <property type="match status" value="1"/>
</dbReference>
<dbReference type="PANTHER" id="PTHR43236:SF1">
    <property type="entry name" value="BLL7220 PROTEIN"/>
    <property type="match status" value="1"/>
</dbReference>
<dbReference type="PROSITE" id="PS50943">
    <property type="entry name" value="HTH_CROC1"/>
    <property type="match status" value="1"/>
</dbReference>
<dbReference type="Gene3D" id="1.10.260.40">
    <property type="entry name" value="lambda repressor-like DNA-binding domains"/>
    <property type="match status" value="1"/>
</dbReference>
<proteinExistence type="inferred from homology"/>